<name>A0A3S3N396_9MAGN</name>
<sequence length="576" mass="62225">MESSSLTTETPNPNRETDKKRRPRVREVSSRFMSPVVSSSSSGDLHLPSSSSSSKCPLPNPKHPTIPTPDTHHHHHHPHPRSQSVQRRHPSPSHQQPFADDNALRNLDTPFPGKPAASAAAVKKRPHAKYSTKENGDPQFDGGRSTNVRFAGRAPTHARSRSDTPVPGLDRSMTSMTMTASTPRSVNFASAATTAAAKLLQSSGLAAPKRSGTQDTSDIDNASVTSAAEDSVSSSSDSCSEVCSAVVCDSPPVPTMSSKIRSVSEFRSSMPEADLLPTMSARRLGEGSLGETHDPCRVSASSPCYRSLNAALSSCQQSFSPTKSVNRSSVFSKSNSSSMKMSAVCLPPHPSTTTNKSGIEAARKAKKAPTQQEDVHMLRLLHNRYLQWRFANAKADAAMEAQKIVVEKSLNGHVARISELRDSVATKRIELQHLKKMESLSFILDSQIPYLDEWATLEEDYSSSLSGAVKALHDASLRLPIIGNVRADVRQLGEALNSATAVLELISPCVESSLPKAEGVENVISELAGVVSKERALIEECGDLLSKAHRLQVEECSLRGHLLQLRRHGIVQPNEV</sequence>
<reference evidence="3 4" key="1">
    <citation type="journal article" date="2019" name="Nat. Plants">
        <title>Stout camphor tree genome fills gaps in understanding of flowering plant genome evolution.</title>
        <authorList>
            <person name="Chaw S.M."/>
            <person name="Liu Y.C."/>
            <person name="Wu Y.W."/>
            <person name="Wang H.Y."/>
            <person name="Lin C.I."/>
            <person name="Wu C.S."/>
            <person name="Ke H.M."/>
            <person name="Chang L.Y."/>
            <person name="Hsu C.Y."/>
            <person name="Yang H.T."/>
            <person name="Sudianto E."/>
            <person name="Hsu M.H."/>
            <person name="Wu K.P."/>
            <person name="Wang L.N."/>
            <person name="Leebens-Mack J.H."/>
            <person name="Tsai I.J."/>
        </authorList>
    </citation>
    <scope>NUCLEOTIDE SEQUENCE [LARGE SCALE GENOMIC DNA]</scope>
    <source>
        <strain evidence="4">cv. Chaw 1501</strain>
        <tissue evidence="3">Young leaves</tissue>
    </source>
</reference>
<organism evidence="3 4">
    <name type="scientific">Cinnamomum micranthum f. kanehirae</name>
    <dbReference type="NCBI Taxonomy" id="337451"/>
    <lineage>
        <taxon>Eukaryota</taxon>
        <taxon>Viridiplantae</taxon>
        <taxon>Streptophyta</taxon>
        <taxon>Embryophyta</taxon>
        <taxon>Tracheophyta</taxon>
        <taxon>Spermatophyta</taxon>
        <taxon>Magnoliopsida</taxon>
        <taxon>Magnoliidae</taxon>
        <taxon>Laurales</taxon>
        <taxon>Lauraceae</taxon>
        <taxon>Cinnamomum</taxon>
    </lineage>
</organism>
<feature type="compositionally biased region" description="Polar residues" evidence="2">
    <location>
        <begin position="1"/>
        <end position="14"/>
    </location>
</feature>
<dbReference type="Pfam" id="PF04484">
    <property type="entry name" value="QWRF"/>
    <property type="match status" value="1"/>
</dbReference>
<feature type="region of interest" description="Disordered" evidence="2">
    <location>
        <begin position="204"/>
        <end position="237"/>
    </location>
</feature>
<dbReference type="AlphaFoldDB" id="A0A3S3N396"/>
<feature type="compositionally biased region" description="Basic residues" evidence="2">
    <location>
        <begin position="72"/>
        <end position="91"/>
    </location>
</feature>
<feature type="compositionally biased region" description="Low complexity" evidence="2">
    <location>
        <begin position="223"/>
        <end position="237"/>
    </location>
</feature>
<feature type="compositionally biased region" description="Low complexity" evidence="2">
    <location>
        <begin position="30"/>
        <end position="57"/>
    </location>
</feature>
<dbReference type="PANTHER" id="PTHR31807:SF6">
    <property type="entry name" value="PROTEIN ENDOSPERM DEFECTIVE 1-RELATED"/>
    <property type="match status" value="1"/>
</dbReference>
<dbReference type="Proteomes" id="UP000283530">
    <property type="component" value="Unassembled WGS sequence"/>
</dbReference>
<comment type="caution">
    <text evidence="3">The sequence shown here is derived from an EMBL/GenBank/DDBJ whole genome shotgun (WGS) entry which is preliminary data.</text>
</comment>
<dbReference type="EMBL" id="QPKB01000011">
    <property type="protein sequence ID" value="RWR95107.1"/>
    <property type="molecule type" value="Genomic_DNA"/>
</dbReference>
<proteinExistence type="inferred from homology"/>
<feature type="region of interest" description="Disordered" evidence="2">
    <location>
        <begin position="1"/>
        <end position="174"/>
    </location>
</feature>
<dbReference type="GO" id="GO:0005880">
    <property type="term" value="C:nuclear microtubule"/>
    <property type="evidence" value="ECO:0007669"/>
    <property type="project" value="TreeGrafter"/>
</dbReference>
<dbReference type="STRING" id="337451.A0A3S3N396"/>
<protein>
    <submittedName>
        <fullName evidence="3">Protein ENDOSPERM DEFECTIVE 1-like protein isoform X1</fullName>
    </submittedName>
</protein>
<evidence type="ECO:0000313" key="3">
    <source>
        <dbReference type="EMBL" id="RWR95107.1"/>
    </source>
</evidence>
<dbReference type="GO" id="GO:0005737">
    <property type="term" value="C:cytoplasm"/>
    <property type="evidence" value="ECO:0007669"/>
    <property type="project" value="TreeGrafter"/>
</dbReference>
<keyword evidence="4" id="KW-1185">Reference proteome</keyword>
<dbReference type="InterPro" id="IPR007573">
    <property type="entry name" value="QWRF"/>
</dbReference>
<gene>
    <name evidence="3" type="ORF">CKAN_02443500</name>
</gene>
<feature type="compositionally biased region" description="Polar residues" evidence="2">
    <location>
        <begin position="211"/>
        <end position="222"/>
    </location>
</feature>
<evidence type="ECO:0000256" key="2">
    <source>
        <dbReference type="SAM" id="MobiDB-lite"/>
    </source>
</evidence>
<dbReference type="PANTHER" id="PTHR31807">
    <property type="entry name" value="AUGMIN FAMILY MEMBER"/>
    <property type="match status" value="1"/>
</dbReference>
<feature type="compositionally biased region" description="Basic and acidic residues" evidence="2">
    <location>
        <begin position="15"/>
        <end position="29"/>
    </location>
</feature>
<dbReference type="GO" id="GO:0008017">
    <property type="term" value="F:microtubule binding"/>
    <property type="evidence" value="ECO:0007669"/>
    <property type="project" value="TreeGrafter"/>
</dbReference>
<evidence type="ECO:0000256" key="1">
    <source>
        <dbReference type="ARBA" id="ARBA00010016"/>
    </source>
</evidence>
<evidence type="ECO:0000313" key="4">
    <source>
        <dbReference type="Proteomes" id="UP000283530"/>
    </source>
</evidence>
<feature type="compositionally biased region" description="Pro residues" evidence="2">
    <location>
        <begin position="58"/>
        <end position="67"/>
    </location>
</feature>
<dbReference type="OrthoDB" id="542108at2759"/>
<comment type="similarity">
    <text evidence="1">Belongs to the QWRF family.</text>
</comment>
<dbReference type="GO" id="GO:0051225">
    <property type="term" value="P:spindle assembly"/>
    <property type="evidence" value="ECO:0007669"/>
    <property type="project" value="TreeGrafter"/>
</dbReference>
<accession>A0A3S3N396</accession>